<comment type="caution">
    <text evidence="1">The sequence shown here is derived from an EMBL/GenBank/DDBJ whole genome shotgun (WGS) entry which is preliminary data.</text>
</comment>
<evidence type="ECO:0000313" key="1">
    <source>
        <dbReference type="EMBL" id="EMI53066.1"/>
    </source>
</evidence>
<proteinExistence type="predicted"/>
<dbReference type="Proteomes" id="UP000011885">
    <property type="component" value="Unassembled WGS sequence"/>
</dbReference>
<gene>
    <name evidence="1" type="ORF">RSSM_05477</name>
</gene>
<name>M5U5D0_9BACT</name>
<dbReference type="PATRIC" id="fig|1263870.3.peg.5804"/>
<keyword evidence="2" id="KW-1185">Reference proteome</keyword>
<reference evidence="1 2" key="1">
    <citation type="journal article" date="2013" name="Mar. Genomics">
        <title>Expression of sulfatases in Rhodopirellula baltica and the diversity of sulfatases in the genus Rhodopirellula.</title>
        <authorList>
            <person name="Wegner C.E."/>
            <person name="Richter-Heitmann T."/>
            <person name="Klindworth A."/>
            <person name="Klockow C."/>
            <person name="Richter M."/>
            <person name="Achstetter T."/>
            <person name="Glockner F.O."/>
            <person name="Harder J."/>
        </authorList>
    </citation>
    <scope>NUCLEOTIDE SEQUENCE [LARGE SCALE GENOMIC DNA]</scope>
    <source>
        <strain evidence="1 2">SM41</strain>
    </source>
</reference>
<organism evidence="1 2">
    <name type="scientific">Rhodopirellula sallentina SM41</name>
    <dbReference type="NCBI Taxonomy" id="1263870"/>
    <lineage>
        <taxon>Bacteria</taxon>
        <taxon>Pseudomonadati</taxon>
        <taxon>Planctomycetota</taxon>
        <taxon>Planctomycetia</taxon>
        <taxon>Pirellulales</taxon>
        <taxon>Pirellulaceae</taxon>
        <taxon>Rhodopirellula</taxon>
    </lineage>
</organism>
<accession>M5U5D0</accession>
<protein>
    <submittedName>
        <fullName evidence="1">Uncharacterized protein</fullName>
    </submittedName>
</protein>
<dbReference type="EMBL" id="ANOH01000384">
    <property type="protein sequence ID" value="EMI53066.1"/>
    <property type="molecule type" value="Genomic_DNA"/>
</dbReference>
<dbReference type="AlphaFoldDB" id="M5U5D0"/>
<sequence length="52" mass="5904">MEGVFWLDVTKFGLPLRETRASYFATVETCVDAFHLSKQAAWRSPTHSRSGD</sequence>
<evidence type="ECO:0000313" key="2">
    <source>
        <dbReference type="Proteomes" id="UP000011885"/>
    </source>
</evidence>